<feature type="compositionally biased region" description="Low complexity" evidence="1">
    <location>
        <begin position="1"/>
        <end position="12"/>
    </location>
</feature>
<dbReference type="EMBL" id="CABFLZ010000049">
    <property type="protein sequence ID" value="VTY10051.1"/>
    <property type="molecule type" value="Genomic_DNA"/>
</dbReference>
<dbReference type="RefSeq" id="WP_204788841.1">
    <property type="nucleotide sequence ID" value="NZ_CABFLZ010000049.1"/>
</dbReference>
<feature type="region of interest" description="Disordered" evidence="1">
    <location>
        <begin position="1"/>
        <end position="28"/>
    </location>
</feature>
<comment type="caution">
    <text evidence="2">The sequence shown here is derived from an EMBL/GenBank/DDBJ whole genome shotgun (WGS) entry which is preliminary data.</text>
</comment>
<organism evidence="2 3">
    <name type="scientific">Neisseria subflava</name>
    <dbReference type="NCBI Taxonomy" id="28449"/>
    <lineage>
        <taxon>Bacteria</taxon>
        <taxon>Pseudomonadati</taxon>
        <taxon>Pseudomonadota</taxon>
        <taxon>Betaproteobacteria</taxon>
        <taxon>Neisseriales</taxon>
        <taxon>Neisseriaceae</taxon>
        <taxon>Neisseria</taxon>
    </lineage>
</organism>
<protein>
    <submittedName>
        <fullName evidence="2">Uncharacterized protein</fullName>
    </submittedName>
</protein>
<dbReference type="Proteomes" id="UP000626795">
    <property type="component" value="Unassembled WGS sequence"/>
</dbReference>
<proteinExistence type="predicted"/>
<evidence type="ECO:0000256" key="1">
    <source>
        <dbReference type="SAM" id="MobiDB-lite"/>
    </source>
</evidence>
<gene>
    <name evidence="2" type="ORF">ONOEEDHL_01135</name>
</gene>
<dbReference type="AlphaFoldDB" id="A0A9X9QZV8"/>
<reference evidence="2" key="1">
    <citation type="submission" date="2019-05" db="EMBL/GenBank/DDBJ databases">
        <authorList>
            <person name="Hibberd M."/>
        </authorList>
    </citation>
    <scope>NUCLEOTIDE SEQUENCE</scope>
    <source>
        <strain evidence="2">Neisseria_subflava_BgEED23</strain>
    </source>
</reference>
<keyword evidence="3" id="KW-1185">Reference proteome</keyword>
<evidence type="ECO:0000313" key="3">
    <source>
        <dbReference type="Proteomes" id="UP000626795"/>
    </source>
</evidence>
<sequence length="85" mass="10051">MTTTVTGLVTRHTNIKPKGIKHQQSPSVRMKREGKHWVVWREIESFSCGQPLMHPQAKIKRKRADEKKFRTMEEAEQYLKSLFEV</sequence>
<name>A0A9X9QZV8_NEISU</name>
<evidence type="ECO:0000313" key="2">
    <source>
        <dbReference type="EMBL" id="VTY10051.1"/>
    </source>
</evidence>
<accession>A0A9X9QZV8</accession>